<dbReference type="Proteomes" id="UP000325577">
    <property type="component" value="Linkage Group LG5"/>
</dbReference>
<feature type="region of interest" description="Disordered" evidence="1">
    <location>
        <begin position="1"/>
        <end position="22"/>
    </location>
</feature>
<evidence type="ECO:0000313" key="3">
    <source>
        <dbReference type="Proteomes" id="UP000325577"/>
    </source>
</evidence>
<evidence type="ECO:0000313" key="2">
    <source>
        <dbReference type="EMBL" id="KAA8522314.1"/>
    </source>
</evidence>
<gene>
    <name evidence="2" type="ORF">F0562_012987</name>
</gene>
<name>A0A5J4ZWQ2_9ASTE</name>
<dbReference type="AlphaFoldDB" id="A0A5J4ZWQ2"/>
<evidence type="ECO:0000256" key="1">
    <source>
        <dbReference type="SAM" id="MobiDB-lite"/>
    </source>
</evidence>
<accession>A0A5J4ZWQ2</accession>
<keyword evidence="3" id="KW-1185">Reference proteome</keyword>
<organism evidence="2 3">
    <name type="scientific">Nyssa sinensis</name>
    <dbReference type="NCBI Taxonomy" id="561372"/>
    <lineage>
        <taxon>Eukaryota</taxon>
        <taxon>Viridiplantae</taxon>
        <taxon>Streptophyta</taxon>
        <taxon>Embryophyta</taxon>
        <taxon>Tracheophyta</taxon>
        <taxon>Spermatophyta</taxon>
        <taxon>Magnoliopsida</taxon>
        <taxon>eudicotyledons</taxon>
        <taxon>Gunneridae</taxon>
        <taxon>Pentapetalae</taxon>
        <taxon>asterids</taxon>
        <taxon>Cornales</taxon>
        <taxon>Nyssaceae</taxon>
        <taxon>Nyssa</taxon>
    </lineage>
</organism>
<dbReference type="EMBL" id="CM018048">
    <property type="protein sequence ID" value="KAA8522314.1"/>
    <property type="molecule type" value="Genomic_DNA"/>
</dbReference>
<proteinExistence type="predicted"/>
<reference evidence="2 3" key="1">
    <citation type="submission" date="2019-09" db="EMBL/GenBank/DDBJ databases">
        <title>A chromosome-level genome assembly of the Chinese tupelo Nyssa sinensis.</title>
        <authorList>
            <person name="Yang X."/>
            <person name="Kang M."/>
            <person name="Yang Y."/>
            <person name="Xiong H."/>
            <person name="Wang M."/>
            <person name="Zhang Z."/>
            <person name="Wang Z."/>
            <person name="Wu H."/>
            <person name="Ma T."/>
            <person name="Liu J."/>
            <person name="Xi Z."/>
        </authorList>
    </citation>
    <scope>NUCLEOTIDE SEQUENCE [LARGE SCALE GENOMIC DNA]</scope>
    <source>
        <strain evidence="2">J267</strain>
        <tissue evidence="2">Leaf</tissue>
    </source>
</reference>
<sequence>MTWSQLSRMVDRDGESGEDDDMTRGFCTMMRRFQWCNNYSDEDKQWSFRVAEAEAKLGYIAKDVVGHARPLEPGNADVVGAAVLLVWAADWAAVWTAVLL</sequence>
<protein>
    <submittedName>
        <fullName evidence="2">Uncharacterized protein</fullName>
    </submittedName>
</protein>